<dbReference type="GO" id="GO:0016491">
    <property type="term" value="F:oxidoreductase activity"/>
    <property type="evidence" value="ECO:0007669"/>
    <property type="project" value="InterPro"/>
</dbReference>
<dbReference type="PANTHER" id="PTHR43105">
    <property type="entry name" value="RESPIRATORY NITRATE REDUCTASE"/>
    <property type="match status" value="1"/>
</dbReference>
<dbReference type="SUPFAM" id="SSF50692">
    <property type="entry name" value="ADC-like"/>
    <property type="match status" value="1"/>
</dbReference>
<dbReference type="PROSITE" id="PS51669">
    <property type="entry name" value="4FE4S_MOW_BIS_MGD"/>
    <property type="match status" value="1"/>
</dbReference>
<dbReference type="InterPro" id="IPR006963">
    <property type="entry name" value="Mopterin_OxRdtase_4Fe-4S_dom"/>
</dbReference>
<evidence type="ECO:0000313" key="6">
    <source>
        <dbReference type="EMBL" id="ORA37937.1"/>
    </source>
</evidence>
<organism evidence="6 7">
    <name type="scientific">Mycobacterium branderi</name>
    <dbReference type="NCBI Taxonomy" id="43348"/>
    <lineage>
        <taxon>Bacteria</taxon>
        <taxon>Bacillati</taxon>
        <taxon>Actinomycetota</taxon>
        <taxon>Actinomycetes</taxon>
        <taxon>Mycobacteriales</taxon>
        <taxon>Mycobacteriaceae</taxon>
        <taxon>Mycobacterium</taxon>
    </lineage>
</organism>
<dbReference type="Gene3D" id="3.40.50.740">
    <property type="match status" value="1"/>
</dbReference>
<keyword evidence="4" id="KW-0411">Iron-sulfur</keyword>
<dbReference type="InterPro" id="IPR006657">
    <property type="entry name" value="MoPterin_dinucl-bd_dom"/>
</dbReference>
<dbReference type="Proteomes" id="UP000192441">
    <property type="component" value="Unassembled WGS sequence"/>
</dbReference>
<dbReference type="CDD" id="cd00508">
    <property type="entry name" value="MopB_CT_Fdh-Nap-like"/>
    <property type="match status" value="1"/>
</dbReference>
<dbReference type="InterPro" id="IPR050123">
    <property type="entry name" value="Prok_molybdopt-oxidoreductase"/>
</dbReference>
<feature type="domain" description="4Fe-4S Mo/W bis-MGD-type" evidence="5">
    <location>
        <begin position="48"/>
        <end position="104"/>
    </location>
</feature>
<dbReference type="Pfam" id="PF00384">
    <property type="entry name" value="Molybdopterin"/>
    <property type="match status" value="1"/>
</dbReference>
<dbReference type="InterPro" id="IPR006656">
    <property type="entry name" value="Mopterin_OxRdtase"/>
</dbReference>
<sequence length="801" mass="87946">MATTSRRSSNADRITDIWGTRAPYSSGTGWPVRVDEFLADGVAASDVERWVRSACLLCSNGCGLEIAVRGGRMVGVRGRAEDRVNHGRLGPKGLYGWQGEQRDRLTVPLIRERGRLVEIDWDTAMSRVVERSRALLEAKGPLSHGFFTSGQLMTEEYYTLAVIGKGGIGTPHMDGNTRWCTATASAAFQETFGCDGQPGSYTDIDSCDAIFLFGHNVAETQTVLWARMLDRLDGADPPQLVCVDPRRTKVAERATVHLPIRNGTNMALMNALVHEQITRGFIDRNYVAAHTIGFDELESLTRDATPEWAAEVCGVCADDIRRAAEIFGISQRVVSTCSMGFYQSHQATAASCQVNNLHLLRGMVGRPGAGILQMNGQPSAENNREAGCGPALPGFRNWENPEHVRELAELWNIDPIVIPHWAPPTDGMTMFRYAEQGSIGFLWIAGTNPAVSMPDLARVRRILTGDQCFVVVSDAYRTETTELADIVLPAALWGEKTGTYTNVDRTVHLSEQAVDPPGQARPDLAIWLDYARRMGLADKDNQPLPPWEGPEEAFEAWKQCSAGRPVDYTGLSYDLLHERGGIQWPCTADAPNGTERLYVDAHFPTSPDRCETYGHDLATGAPVSETEFRASRPDGRAILKSAPYEPAYEKPDTEYPLRLTTGRTVYHWHTRTKTARAPQLQRAAPAMWLEVSRQDAQRLGIDEGDIVRATSRRGSIEAPARISHVREGVVFAPWHYGETAANELTVSAWDPISKQPEFKVAAVALQRLRAGDGPAPAPTNTASAPALPDGCGVRPAHLDRC</sequence>
<protein>
    <submittedName>
        <fullName evidence="6">Nitrate reductase</fullName>
    </submittedName>
</protein>
<evidence type="ECO:0000256" key="4">
    <source>
        <dbReference type="ARBA" id="ARBA00023014"/>
    </source>
</evidence>
<proteinExistence type="predicted"/>
<gene>
    <name evidence="6" type="ORF">BST20_12530</name>
</gene>
<accession>A0AA91LXT5</accession>
<dbReference type="AlphaFoldDB" id="A0AA91LXT5"/>
<evidence type="ECO:0000256" key="2">
    <source>
        <dbReference type="ARBA" id="ARBA00022723"/>
    </source>
</evidence>
<dbReference type="GO" id="GO:0043546">
    <property type="term" value="F:molybdopterin cofactor binding"/>
    <property type="evidence" value="ECO:0007669"/>
    <property type="project" value="InterPro"/>
</dbReference>
<comment type="caution">
    <text evidence="6">The sequence shown here is derived from an EMBL/GenBank/DDBJ whole genome shotgun (WGS) entry which is preliminary data.</text>
</comment>
<evidence type="ECO:0000256" key="3">
    <source>
        <dbReference type="ARBA" id="ARBA00023004"/>
    </source>
</evidence>
<evidence type="ECO:0000259" key="5">
    <source>
        <dbReference type="PROSITE" id="PS51669"/>
    </source>
</evidence>
<dbReference type="Gene3D" id="2.40.40.20">
    <property type="match status" value="1"/>
</dbReference>
<name>A0AA91LXT5_9MYCO</name>
<dbReference type="SMART" id="SM00926">
    <property type="entry name" value="Molybdop_Fe4S4"/>
    <property type="match status" value="1"/>
</dbReference>
<dbReference type="Gene3D" id="3.40.228.10">
    <property type="entry name" value="Dimethylsulfoxide Reductase, domain 2"/>
    <property type="match status" value="1"/>
</dbReference>
<dbReference type="EMBL" id="MVHM01000006">
    <property type="protein sequence ID" value="ORA37937.1"/>
    <property type="molecule type" value="Genomic_DNA"/>
</dbReference>
<dbReference type="Pfam" id="PF01568">
    <property type="entry name" value="Molydop_binding"/>
    <property type="match status" value="1"/>
</dbReference>
<evidence type="ECO:0000313" key="7">
    <source>
        <dbReference type="Proteomes" id="UP000192441"/>
    </source>
</evidence>
<reference evidence="6 7" key="1">
    <citation type="submission" date="2016-12" db="EMBL/GenBank/DDBJ databases">
        <title>The new phylogeny of genus Mycobacterium.</title>
        <authorList>
            <person name="Tortoli E."/>
            <person name="Trovato A."/>
            <person name="Cirillo D.M."/>
        </authorList>
    </citation>
    <scope>NUCLEOTIDE SEQUENCE [LARGE SCALE GENOMIC DNA]</scope>
    <source>
        <strain evidence="6 7">DSM 44624</strain>
    </source>
</reference>
<evidence type="ECO:0000256" key="1">
    <source>
        <dbReference type="ARBA" id="ARBA00022485"/>
    </source>
</evidence>
<dbReference type="SUPFAM" id="SSF53706">
    <property type="entry name" value="Formate dehydrogenase/DMSO reductase, domains 1-3"/>
    <property type="match status" value="1"/>
</dbReference>
<dbReference type="Gene3D" id="2.20.25.90">
    <property type="entry name" value="ADC-like domains"/>
    <property type="match status" value="1"/>
</dbReference>
<keyword evidence="3" id="KW-0408">Iron</keyword>
<keyword evidence="2" id="KW-0479">Metal-binding</keyword>
<dbReference type="PANTHER" id="PTHR43105:SF10">
    <property type="entry name" value="NADH-QUINONE OXIDOREDUCTASE SUBUNIT G"/>
    <property type="match status" value="1"/>
</dbReference>
<dbReference type="GO" id="GO:0051539">
    <property type="term" value="F:4 iron, 4 sulfur cluster binding"/>
    <property type="evidence" value="ECO:0007669"/>
    <property type="project" value="UniProtKB-KW"/>
</dbReference>
<dbReference type="InterPro" id="IPR009010">
    <property type="entry name" value="Asp_de-COase-like_dom_sf"/>
</dbReference>
<keyword evidence="1" id="KW-0004">4Fe-4S</keyword>
<dbReference type="CDD" id="cd02754">
    <property type="entry name" value="MopB_Nitrate-R-NapA-like"/>
    <property type="match status" value="1"/>
</dbReference>
<dbReference type="RefSeq" id="WP_083131748.1">
    <property type="nucleotide sequence ID" value="NZ_AP022606.1"/>
</dbReference>
<dbReference type="GO" id="GO:0046872">
    <property type="term" value="F:metal ion binding"/>
    <property type="evidence" value="ECO:0007669"/>
    <property type="project" value="UniProtKB-KW"/>
</dbReference>
<dbReference type="Pfam" id="PF04879">
    <property type="entry name" value="Molybdop_Fe4S4"/>
    <property type="match status" value="1"/>
</dbReference>